<protein>
    <recommendedName>
        <fullName evidence="1">C1q domain-containing protein</fullName>
    </recommendedName>
</protein>
<feature type="non-terminal residue" evidence="2">
    <location>
        <position position="1"/>
    </location>
</feature>
<gene>
    <name evidence="2" type="primary">ORF222395</name>
</gene>
<dbReference type="InterPro" id="IPR001073">
    <property type="entry name" value="C1q_dom"/>
</dbReference>
<evidence type="ECO:0000313" key="2">
    <source>
        <dbReference type="EMBL" id="CEK99895.1"/>
    </source>
</evidence>
<sequence length="119" mass="13066">RVDIIESIQKKLPIGFTARTIGCLITTKSPVMKDFKEVMCNEGGHYDSSSGVFTAPVSGMYFVSLTHTQSDDGEIYLNLIHGRRSDLQVLVKTLAACTWTYGKHSSSSDCALIKMDEGD</sequence>
<proteinExistence type="predicted"/>
<dbReference type="PROSITE" id="PS50871">
    <property type="entry name" value="C1Q"/>
    <property type="match status" value="1"/>
</dbReference>
<organism evidence="2">
    <name type="scientific">Arion vulgaris</name>
    <dbReference type="NCBI Taxonomy" id="1028688"/>
    <lineage>
        <taxon>Eukaryota</taxon>
        <taxon>Metazoa</taxon>
        <taxon>Spiralia</taxon>
        <taxon>Lophotrochozoa</taxon>
        <taxon>Mollusca</taxon>
        <taxon>Gastropoda</taxon>
        <taxon>Heterobranchia</taxon>
        <taxon>Euthyneura</taxon>
        <taxon>Panpulmonata</taxon>
        <taxon>Eupulmonata</taxon>
        <taxon>Stylommatophora</taxon>
        <taxon>Helicina</taxon>
        <taxon>Arionoidea</taxon>
        <taxon>Arionidae</taxon>
        <taxon>Arion</taxon>
    </lineage>
</organism>
<dbReference type="SUPFAM" id="SSF49842">
    <property type="entry name" value="TNF-like"/>
    <property type="match status" value="1"/>
</dbReference>
<dbReference type="EMBL" id="HACG01053024">
    <property type="protein sequence ID" value="CEK99895.1"/>
    <property type="molecule type" value="Transcribed_RNA"/>
</dbReference>
<feature type="non-terminal residue" evidence="2">
    <location>
        <position position="119"/>
    </location>
</feature>
<dbReference type="Gene3D" id="2.60.120.40">
    <property type="match status" value="1"/>
</dbReference>
<evidence type="ECO:0000259" key="1">
    <source>
        <dbReference type="PROSITE" id="PS50871"/>
    </source>
</evidence>
<dbReference type="InterPro" id="IPR008983">
    <property type="entry name" value="Tumour_necrosis_fac-like_dom"/>
</dbReference>
<name>A0A0B7C5Z0_9EUPU</name>
<reference evidence="2" key="1">
    <citation type="submission" date="2014-12" db="EMBL/GenBank/DDBJ databases">
        <title>Insight into the proteome of Arion vulgaris.</title>
        <authorList>
            <person name="Aradska J."/>
            <person name="Bulat T."/>
            <person name="Smidak R."/>
            <person name="Sarate P."/>
            <person name="Gangsoo J."/>
            <person name="Sialana F."/>
            <person name="Bilban M."/>
            <person name="Lubec G."/>
        </authorList>
    </citation>
    <scope>NUCLEOTIDE SEQUENCE</scope>
    <source>
        <tissue evidence="2">Skin</tissue>
    </source>
</reference>
<dbReference type="AlphaFoldDB" id="A0A0B7C5Z0"/>
<accession>A0A0B7C5Z0</accession>
<feature type="domain" description="C1q" evidence="1">
    <location>
        <begin position="9"/>
        <end position="119"/>
    </location>
</feature>
<dbReference type="Pfam" id="PF00386">
    <property type="entry name" value="C1q"/>
    <property type="match status" value="1"/>
</dbReference>